<keyword evidence="3" id="KW-0456">Lyase</keyword>
<name>A0A4R5CTG8_9ACTN</name>
<dbReference type="GO" id="GO:0005737">
    <property type="term" value="C:cytoplasm"/>
    <property type="evidence" value="ECO:0007669"/>
    <property type="project" value="TreeGrafter"/>
</dbReference>
<evidence type="ECO:0000313" key="6">
    <source>
        <dbReference type="Proteomes" id="UP000294739"/>
    </source>
</evidence>
<proteinExistence type="inferred from homology"/>
<dbReference type="GO" id="GO:0016832">
    <property type="term" value="F:aldehyde-lyase activity"/>
    <property type="evidence" value="ECO:0007669"/>
    <property type="project" value="TreeGrafter"/>
</dbReference>
<dbReference type="InterPro" id="IPR015813">
    <property type="entry name" value="Pyrv/PenolPyrv_kinase-like_dom"/>
</dbReference>
<dbReference type="RefSeq" id="WP_131898573.1">
    <property type="nucleotide sequence ID" value="NZ_SMKZ01000037.1"/>
</dbReference>
<dbReference type="InterPro" id="IPR040442">
    <property type="entry name" value="Pyrv_kinase-like_dom_sf"/>
</dbReference>
<dbReference type="Gene3D" id="3.20.20.60">
    <property type="entry name" value="Phosphoenolpyruvate-binding domains"/>
    <property type="match status" value="1"/>
</dbReference>
<dbReference type="Pfam" id="PF03328">
    <property type="entry name" value="HpcH_HpaI"/>
    <property type="match status" value="1"/>
</dbReference>
<accession>A0A4R5CTG8</accession>
<comment type="similarity">
    <text evidence="1">Belongs to the HpcH/HpaI aldolase family.</text>
</comment>
<organism evidence="5 6">
    <name type="scientific">Jiangella asiatica</name>
    <dbReference type="NCBI Taxonomy" id="2530372"/>
    <lineage>
        <taxon>Bacteria</taxon>
        <taxon>Bacillati</taxon>
        <taxon>Actinomycetota</taxon>
        <taxon>Actinomycetes</taxon>
        <taxon>Jiangellales</taxon>
        <taxon>Jiangellaceae</taxon>
        <taxon>Jiangella</taxon>
    </lineage>
</organism>
<keyword evidence="6" id="KW-1185">Reference proteome</keyword>
<dbReference type="Proteomes" id="UP000294739">
    <property type="component" value="Unassembled WGS sequence"/>
</dbReference>
<evidence type="ECO:0000259" key="4">
    <source>
        <dbReference type="Pfam" id="PF03328"/>
    </source>
</evidence>
<reference evidence="5 6" key="1">
    <citation type="submission" date="2019-03" db="EMBL/GenBank/DDBJ databases">
        <title>Draft genome sequences of novel Actinobacteria.</title>
        <authorList>
            <person name="Sahin N."/>
            <person name="Ay H."/>
            <person name="Saygin H."/>
        </authorList>
    </citation>
    <scope>NUCLEOTIDE SEQUENCE [LARGE SCALE GENOMIC DNA]</scope>
    <source>
        <strain evidence="5 6">5K138</strain>
    </source>
</reference>
<dbReference type="PANTHER" id="PTHR30502:SF0">
    <property type="entry name" value="PHOSPHOENOLPYRUVATE CARBOXYLASE FAMILY PROTEIN"/>
    <property type="match status" value="1"/>
</dbReference>
<dbReference type="OrthoDB" id="3353438at2"/>
<evidence type="ECO:0000256" key="1">
    <source>
        <dbReference type="ARBA" id="ARBA00005568"/>
    </source>
</evidence>
<protein>
    <submittedName>
        <fullName evidence="5">Aldolase</fullName>
    </submittedName>
</protein>
<comment type="caution">
    <text evidence="5">The sequence shown here is derived from an EMBL/GenBank/DDBJ whole genome shotgun (WGS) entry which is preliminary data.</text>
</comment>
<gene>
    <name evidence="5" type="ORF">E1269_22065</name>
</gene>
<dbReference type="PANTHER" id="PTHR30502">
    <property type="entry name" value="2-KETO-3-DEOXY-L-RHAMNONATE ALDOLASE"/>
    <property type="match status" value="1"/>
</dbReference>
<dbReference type="InterPro" id="IPR050251">
    <property type="entry name" value="HpcH-HpaI_aldolase"/>
</dbReference>
<sequence>MGDSTAAVRAVERIRRRERSIGYWIALDNPVGTERIARLGYDYVGVDAQHGLLDYKGWLAALMAIEAGGRSAGLVRVPANDLTYIGQALDAGAHGVIVPLVDTADEAAGAVRACRYPPAGGRSYGPMRSGLRIGPAPAAANAHVLCVVMVETMTALDNVEAIAATPGLDGVYVGPSDLTLALGGASSTDAAVAGALDEAAARVAAAAEANGIAAGIHCPDGATAHRRLGQGFTFATVSSDLLHLERAAAAHLGAAQGADLARD</sequence>
<dbReference type="EMBL" id="SMKZ01000037">
    <property type="protein sequence ID" value="TDE02211.1"/>
    <property type="molecule type" value="Genomic_DNA"/>
</dbReference>
<dbReference type="GO" id="GO:0046872">
    <property type="term" value="F:metal ion binding"/>
    <property type="evidence" value="ECO:0007669"/>
    <property type="project" value="UniProtKB-KW"/>
</dbReference>
<dbReference type="InParanoid" id="A0A4R5CTG8"/>
<dbReference type="AlphaFoldDB" id="A0A4R5CTG8"/>
<evidence type="ECO:0000256" key="2">
    <source>
        <dbReference type="ARBA" id="ARBA00022723"/>
    </source>
</evidence>
<keyword evidence="2" id="KW-0479">Metal-binding</keyword>
<evidence type="ECO:0000313" key="5">
    <source>
        <dbReference type="EMBL" id="TDE02211.1"/>
    </source>
</evidence>
<dbReference type="SUPFAM" id="SSF51621">
    <property type="entry name" value="Phosphoenolpyruvate/pyruvate domain"/>
    <property type="match status" value="1"/>
</dbReference>
<dbReference type="InterPro" id="IPR005000">
    <property type="entry name" value="Aldolase/citrate-lyase_domain"/>
</dbReference>
<feature type="domain" description="HpcH/HpaI aldolase/citrate lyase" evidence="4">
    <location>
        <begin position="21"/>
        <end position="244"/>
    </location>
</feature>
<evidence type="ECO:0000256" key="3">
    <source>
        <dbReference type="ARBA" id="ARBA00023239"/>
    </source>
</evidence>